<dbReference type="Proteomes" id="UP000187455">
    <property type="component" value="Unassembled WGS sequence"/>
</dbReference>
<organism evidence="2 3">
    <name type="scientific">Smittium mucronatum</name>
    <dbReference type="NCBI Taxonomy" id="133383"/>
    <lineage>
        <taxon>Eukaryota</taxon>
        <taxon>Fungi</taxon>
        <taxon>Fungi incertae sedis</taxon>
        <taxon>Zoopagomycota</taxon>
        <taxon>Kickxellomycotina</taxon>
        <taxon>Harpellomycetes</taxon>
        <taxon>Harpellales</taxon>
        <taxon>Legeriomycetaceae</taxon>
        <taxon>Smittium</taxon>
    </lineage>
</organism>
<comment type="caution">
    <text evidence="2">The sequence shown here is derived from an EMBL/GenBank/DDBJ whole genome shotgun (WGS) entry which is preliminary data.</text>
</comment>
<dbReference type="GO" id="GO:0031929">
    <property type="term" value="P:TOR signaling"/>
    <property type="evidence" value="ECO:0007669"/>
    <property type="project" value="TreeGrafter"/>
</dbReference>
<reference evidence="2 3" key="1">
    <citation type="journal article" date="2016" name="Mol. Biol. Evol.">
        <title>Genome-Wide Survey of Gut Fungi (Harpellales) Reveals the First Horizontally Transferred Ubiquitin Gene from a Mosquito Host.</title>
        <authorList>
            <person name="Wang Y."/>
            <person name="White M.M."/>
            <person name="Kvist S."/>
            <person name="Moncalvo J.M."/>
        </authorList>
    </citation>
    <scope>NUCLEOTIDE SEQUENCE [LARGE SCALE GENOMIC DNA]</scope>
    <source>
        <strain evidence="2 3">ALG-7-W6</strain>
    </source>
</reference>
<evidence type="ECO:0000256" key="1">
    <source>
        <dbReference type="ARBA" id="ARBA00006658"/>
    </source>
</evidence>
<gene>
    <name evidence="2" type="ORF">AYI68_g5465</name>
</gene>
<evidence type="ECO:0000313" key="2">
    <source>
        <dbReference type="EMBL" id="OLY80437.1"/>
    </source>
</evidence>
<dbReference type="STRING" id="133383.A0A1R0GU76"/>
<dbReference type="OrthoDB" id="10253878at2759"/>
<name>A0A1R0GU76_9FUNG</name>
<dbReference type="InterPro" id="IPR007303">
    <property type="entry name" value="TIP41-like"/>
</dbReference>
<proteinExistence type="inferred from homology"/>
<dbReference type="Pfam" id="PF04176">
    <property type="entry name" value="TIP41"/>
    <property type="match status" value="1"/>
</dbReference>
<dbReference type="AlphaFoldDB" id="A0A1R0GU76"/>
<protein>
    <submittedName>
        <fullName evidence="2">TIP41-like protein</fullName>
    </submittedName>
</protein>
<dbReference type="PANTHER" id="PTHR21021">
    <property type="entry name" value="GAF/PUTATIVE CYTOSKELETAL PROTEIN"/>
    <property type="match status" value="1"/>
</dbReference>
<evidence type="ECO:0000313" key="3">
    <source>
        <dbReference type="Proteomes" id="UP000187455"/>
    </source>
</evidence>
<dbReference type="InterPro" id="IPR051330">
    <property type="entry name" value="Phosphatase_reg/MetRdx"/>
</dbReference>
<dbReference type="GO" id="GO:0005829">
    <property type="term" value="C:cytosol"/>
    <property type="evidence" value="ECO:0007669"/>
    <property type="project" value="TreeGrafter"/>
</dbReference>
<dbReference type="EMBL" id="LSSL01003476">
    <property type="protein sequence ID" value="OLY80437.1"/>
    <property type="molecule type" value="Genomic_DNA"/>
</dbReference>
<sequence>MERDTESGAAHQIHEFTHADWRVTYRHSPILSIPEMDRAADLLAFSPPEMLFGNDKFEIQYRSAKSISLNAIDALRLVARGPGTDTAIRVKPARDWQTSRAGSGITRVVNPFDWTYTTRYTGSGANITFAESQTRIDVARLTARDPILFYDSGILYEDDLGDFGSCVLSYKFRFMQSATFLLLIRFFLRVDGVLFRIYDTRYVHEPSTDGSSAGVLIKQVSRKQADYSSVLAKIQAPTASPGSHQSETSARPDFSKLNNADFVDSLITDHTFKANYIHHLDSYL</sequence>
<dbReference type="PANTHER" id="PTHR21021:SF16">
    <property type="entry name" value="TIP41-LIKE PROTEIN"/>
    <property type="match status" value="1"/>
</dbReference>
<accession>A0A1R0GU76</accession>
<keyword evidence="3" id="KW-1185">Reference proteome</keyword>
<comment type="similarity">
    <text evidence="1">Belongs to the TIP41 family.</text>
</comment>